<feature type="transmembrane region" description="Helical" evidence="1">
    <location>
        <begin position="108"/>
        <end position="126"/>
    </location>
</feature>
<organism evidence="2 3">
    <name type="scientific">Candidatus Enterousia avicola</name>
    <dbReference type="NCBI Taxonomy" id="2840787"/>
    <lineage>
        <taxon>Bacteria</taxon>
        <taxon>Pseudomonadati</taxon>
        <taxon>Pseudomonadota</taxon>
        <taxon>Alphaproteobacteria</taxon>
        <taxon>Candidatus Enterousia</taxon>
    </lineage>
</organism>
<accession>A0A9D1MSM8</accession>
<dbReference type="EMBL" id="DVNO01000027">
    <property type="protein sequence ID" value="HIU65595.1"/>
    <property type="molecule type" value="Genomic_DNA"/>
</dbReference>
<protein>
    <submittedName>
        <fullName evidence="2">Uncharacterized protein</fullName>
    </submittedName>
</protein>
<proteinExistence type="predicted"/>
<gene>
    <name evidence="2" type="ORF">IAC63_03065</name>
</gene>
<dbReference type="Proteomes" id="UP000824142">
    <property type="component" value="Unassembled WGS sequence"/>
</dbReference>
<name>A0A9D1MSM8_9PROT</name>
<feature type="transmembrane region" description="Helical" evidence="1">
    <location>
        <begin position="65"/>
        <end position="87"/>
    </location>
</feature>
<reference evidence="2" key="1">
    <citation type="submission" date="2020-10" db="EMBL/GenBank/DDBJ databases">
        <authorList>
            <person name="Gilroy R."/>
        </authorList>
    </citation>
    <scope>NUCLEOTIDE SEQUENCE</scope>
    <source>
        <strain evidence="2">CHK136-897</strain>
    </source>
</reference>
<evidence type="ECO:0000313" key="2">
    <source>
        <dbReference type="EMBL" id="HIU65595.1"/>
    </source>
</evidence>
<dbReference type="AlphaFoldDB" id="A0A9D1MSM8"/>
<keyword evidence="1" id="KW-0472">Membrane</keyword>
<evidence type="ECO:0000256" key="1">
    <source>
        <dbReference type="SAM" id="Phobius"/>
    </source>
</evidence>
<evidence type="ECO:0000313" key="3">
    <source>
        <dbReference type="Proteomes" id="UP000824142"/>
    </source>
</evidence>
<reference evidence="2" key="2">
    <citation type="journal article" date="2021" name="PeerJ">
        <title>Extensive microbial diversity within the chicken gut microbiome revealed by metagenomics and culture.</title>
        <authorList>
            <person name="Gilroy R."/>
            <person name="Ravi A."/>
            <person name="Getino M."/>
            <person name="Pursley I."/>
            <person name="Horton D.L."/>
            <person name="Alikhan N.F."/>
            <person name="Baker D."/>
            <person name="Gharbi K."/>
            <person name="Hall N."/>
            <person name="Watson M."/>
            <person name="Adriaenssens E.M."/>
            <person name="Foster-Nyarko E."/>
            <person name="Jarju S."/>
            <person name="Secka A."/>
            <person name="Antonio M."/>
            <person name="Oren A."/>
            <person name="Chaudhuri R.R."/>
            <person name="La Ragione R."/>
            <person name="Hildebrand F."/>
            <person name="Pallen M.J."/>
        </authorList>
    </citation>
    <scope>NUCLEOTIDE SEQUENCE</scope>
    <source>
        <strain evidence="2">CHK136-897</strain>
    </source>
</reference>
<keyword evidence="1" id="KW-1133">Transmembrane helix</keyword>
<keyword evidence="1" id="KW-0812">Transmembrane</keyword>
<sequence length="159" mass="17871">MKPLMLFAIIALVSIIIVTSFDLQLAPNAAIMLAPDSAANALYICPTNSAFWDGFATALLPFHKFLIIGLFFVVMLLMFSWGWALYQNLLSDSFKRESFQKPWQLTKFTFWASIIVLLFAVTPNHYRRVTVDGLQGQYVLCESDTPGAKAVRADAVHNY</sequence>
<comment type="caution">
    <text evidence="2">The sequence shown here is derived from an EMBL/GenBank/DDBJ whole genome shotgun (WGS) entry which is preliminary data.</text>
</comment>